<accession>A0A9W9HRD4</accession>
<reference evidence="2" key="1">
    <citation type="submission" date="2022-11" db="EMBL/GenBank/DDBJ databases">
        <authorList>
            <person name="Petersen C."/>
        </authorList>
    </citation>
    <scope>NUCLEOTIDE SEQUENCE</scope>
    <source>
        <strain evidence="2">IBT 26290</strain>
    </source>
</reference>
<feature type="compositionally biased region" description="Polar residues" evidence="1">
    <location>
        <begin position="69"/>
        <end position="96"/>
    </location>
</feature>
<evidence type="ECO:0000256" key="1">
    <source>
        <dbReference type="SAM" id="MobiDB-lite"/>
    </source>
</evidence>
<feature type="compositionally biased region" description="Basic residues" evidence="1">
    <location>
        <begin position="369"/>
        <end position="380"/>
    </location>
</feature>
<feature type="region of interest" description="Disordered" evidence="1">
    <location>
        <begin position="438"/>
        <end position="500"/>
    </location>
</feature>
<dbReference type="GeneID" id="81431262"/>
<name>A0A9W9HRD4_9EURO</name>
<sequence>MNAPPALGYPPGVSLASPDQVSPTAGNFGSNNPFRNRTLSPTVGSTTASTRPERPRSTNPFLDDAEALSPQSAPGLSTGATMFSPTEKQDMTSNTRDLFENLSLKPAPAAPSHSNGTRPNPEDTSRGPPSRPRPPRERPDKRPADSRSKDPFDIFADPPTRPKAGASGLRDKTSRRPRRNSESSVMERSSKLLEDDDERRRRERRHRDREGRHRDGKSRSSRKDRRLDIIDKLDVTSIYGTGMFHHDGPFDACNPHRNRKGARTAPMQAFPKGSSNMALGGAGPNNSNIDLNLFHGRMEEAHNDFSHTAVQRSGTETVSFDPGARIDPIHGVESMGLGTSTFLDGAPASRSAIARRQSENDDSGAGGLQRKKSLAQRLRGKSGTGRPTLASPVQPTFASPSRAPMGSSHSASSRNNERNPFFQDYDEEYDRKAARIQETRLEGSGGRTRSSSSPKQSMSLERKSPNDRGYDETKLNAGGGGFLNRMKSLRKPRPERRTSD</sequence>
<dbReference type="GO" id="GO:0005737">
    <property type="term" value="C:cytoplasm"/>
    <property type="evidence" value="ECO:0007669"/>
    <property type="project" value="TreeGrafter"/>
</dbReference>
<dbReference type="AlphaFoldDB" id="A0A9W9HRD4"/>
<dbReference type="OrthoDB" id="5352132at2759"/>
<dbReference type="PANTHER" id="PTHR28307">
    <property type="entry name" value="PROTEIN PAL1"/>
    <property type="match status" value="1"/>
</dbReference>
<dbReference type="InterPro" id="IPR013226">
    <property type="entry name" value="Pal1"/>
</dbReference>
<feature type="compositionally biased region" description="Basic and acidic residues" evidence="1">
    <location>
        <begin position="134"/>
        <end position="152"/>
    </location>
</feature>
<feature type="compositionally biased region" description="Polar residues" evidence="1">
    <location>
        <begin position="17"/>
        <end position="50"/>
    </location>
</feature>
<dbReference type="Proteomes" id="UP001149163">
    <property type="component" value="Unassembled WGS sequence"/>
</dbReference>
<evidence type="ECO:0000313" key="3">
    <source>
        <dbReference type="Proteomes" id="UP001149163"/>
    </source>
</evidence>
<evidence type="ECO:0008006" key="4">
    <source>
        <dbReference type="Google" id="ProtNLM"/>
    </source>
</evidence>
<protein>
    <recommendedName>
        <fullName evidence="4">Pal1 cell morphology</fullName>
    </recommendedName>
</protein>
<dbReference type="RefSeq" id="XP_056539792.1">
    <property type="nucleotide sequence ID" value="XM_056692086.1"/>
</dbReference>
<keyword evidence="3" id="KW-1185">Reference proteome</keyword>
<reference evidence="2" key="2">
    <citation type="journal article" date="2023" name="IMA Fungus">
        <title>Comparative genomic study of the Penicillium genus elucidates a diverse pangenome and 15 lateral gene transfer events.</title>
        <authorList>
            <person name="Petersen C."/>
            <person name="Sorensen T."/>
            <person name="Nielsen M.R."/>
            <person name="Sondergaard T.E."/>
            <person name="Sorensen J.L."/>
            <person name="Fitzpatrick D.A."/>
            <person name="Frisvad J.C."/>
            <person name="Nielsen K.L."/>
        </authorList>
    </citation>
    <scope>NUCLEOTIDE SEQUENCE</scope>
    <source>
        <strain evidence="2">IBT 26290</strain>
    </source>
</reference>
<feature type="region of interest" description="Disordered" evidence="1">
    <location>
        <begin position="1"/>
        <end position="223"/>
    </location>
</feature>
<dbReference type="PANTHER" id="PTHR28307:SF2">
    <property type="entry name" value="PROTEIN PAL1"/>
    <property type="match status" value="1"/>
</dbReference>
<gene>
    <name evidence="2" type="ORF">N7482_009962</name>
</gene>
<proteinExistence type="predicted"/>
<dbReference type="EMBL" id="JAPQKN010000007">
    <property type="protein sequence ID" value="KAJ5153484.1"/>
    <property type="molecule type" value="Genomic_DNA"/>
</dbReference>
<feature type="region of interest" description="Disordered" evidence="1">
    <location>
        <begin position="348"/>
        <end position="420"/>
    </location>
</feature>
<feature type="compositionally biased region" description="Basic residues" evidence="1">
    <location>
        <begin position="214"/>
        <end position="223"/>
    </location>
</feature>
<feature type="compositionally biased region" description="Basic and acidic residues" evidence="1">
    <location>
        <begin position="460"/>
        <end position="474"/>
    </location>
</feature>
<comment type="caution">
    <text evidence="2">The sequence shown here is derived from an EMBL/GenBank/DDBJ whole genome shotgun (WGS) entry which is preliminary data.</text>
</comment>
<organism evidence="2 3">
    <name type="scientific">Penicillium canariense</name>
    <dbReference type="NCBI Taxonomy" id="189055"/>
    <lineage>
        <taxon>Eukaryota</taxon>
        <taxon>Fungi</taxon>
        <taxon>Dikarya</taxon>
        <taxon>Ascomycota</taxon>
        <taxon>Pezizomycotina</taxon>
        <taxon>Eurotiomycetes</taxon>
        <taxon>Eurotiomycetidae</taxon>
        <taxon>Eurotiales</taxon>
        <taxon>Aspergillaceae</taxon>
        <taxon>Penicillium</taxon>
    </lineage>
</organism>
<evidence type="ECO:0000313" key="2">
    <source>
        <dbReference type="EMBL" id="KAJ5153484.1"/>
    </source>
</evidence>
<dbReference type="Pfam" id="PF08316">
    <property type="entry name" value="Pal1"/>
    <property type="match status" value="1"/>
</dbReference>